<comment type="subcellular location">
    <subcellularLocation>
        <location evidence="1">Endoplasmic reticulum membrane</location>
        <topology evidence="1">Multi-pass membrane protein</topology>
    </subcellularLocation>
</comment>
<feature type="transmembrane region" description="Helical" evidence="11">
    <location>
        <begin position="953"/>
        <end position="971"/>
    </location>
</feature>
<name>W6UX65_ECHGR</name>
<dbReference type="STRING" id="6210.W6UX65"/>
<evidence type="ECO:0000256" key="7">
    <source>
        <dbReference type="ARBA" id="ARBA00022824"/>
    </source>
</evidence>
<evidence type="ECO:0000256" key="6">
    <source>
        <dbReference type="ARBA" id="ARBA00022692"/>
    </source>
</evidence>
<dbReference type="OMA" id="YPSFDIF"/>
<dbReference type="RefSeq" id="XP_024349305.1">
    <property type="nucleotide sequence ID" value="XM_024496278.1"/>
</dbReference>
<protein>
    <submittedName>
        <fullName evidence="12">GPI ethanolamine phosphate transferase 3</fullName>
    </submittedName>
</protein>
<keyword evidence="10" id="KW-0325">Glycoprotein</keyword>
<dbReference type="UniPathway" id="UPA00196"/>
<dbReference type="InterPro" id="IPR039524">
    <property type="entry name" value="PIGO/GPI13"/>
</dbReference>
<feature type="transmembrane region" description="Helical" evidence="11">
    <location>
        <begin position="833"/>
        <end position="854"/>
    </location>
</feature>
<evidence type="ECO:0000256" key="3">
    <source>
        <dbReference type="ARBA" id="ARBA00008695"/>
    </source>
</evidence>
<dbReference type="Gene3D" id="3.40.720.10">
    <property type="entry name" value="Alkaline Phosphatase, subunit A"/>
    <property type="match status" value="1"/>
</dbReference>
<feature type="transmembrane region" description="Helical" evidence="11">
    <location>
        <begin position="425"/>
        <end position="445"/>
    </location>
</feature>
<feature type="transmembrane region" description="Helical" evidence="11">
    <location>
        <begin position="782"/>
        <end position="801"/>
    </location>
</feature>
<keyword evidence="7" id="KW-0256">Endoplasmic reticulum</keyword>
<feature type="transmembrane region" description="Helical" evidence="11">
    <location>
        <begin position="749"/>
        <end position="776"/>
    </location>
</feature>
<dbReference type="CDD" id="cd16023">
    <property type="entry name" value="GPI_EPT_3"/>
    <property type="match status" value="1"/>
</dbReference>
<comment type="similarity">
    <text evidence="3">Belongs to the PIGG/PIGN/PIGO family. PIGO subfamily.</text>
</comment>
<evidence type="ECO:0000256" key="9">
    <source>
        <dbReference type="ARBA" id="ARBA00023136"/>
    </source>
</evidence>
<dbReference type="InterPro" id="IPR002591">
    <property type="entry name" value="Phosphodiest/P_Trfase"/>
</dbReference>
<dbReference type="Pfam" id="PF01663">
    <property type="entry name" value="Phosphodiest"/>
    <property type="match status" value="1"/>
</dbReference>
<dbReference type="GeneID" id="36342744"/>
<dbReference type="GO" id="GO:0006506">
    <property type="term" value="P:GPI anchor biosynthetic process"/>
    <property type="evidence" value="ECO:0007669"/>
    <property type="project" value="UniProtKB-UniPathway"/>
</dbReference>
<reference evidence="12 13" key="1">
    <citation type="journal article" date="2013" name="Nat. Genet.">
        <title>The genome of the hydatid tapeworm Echinococcus granulosus.</title>
        <authorList>
            <person name="Zheng H."/>
            <person name="Zhang W."/>
            <person name="Zhang L."/>
            <person name="Zhang Z."/>
            <person name="Li J."/>
            <person name="Lu G."/>
            <person name="Zhu Y."/>
            <person name="Wang Y."/>
            <person name="Huang Y."/>
            <person name="Liu J."/>
            <person name="Kang H."/>
            <person name="Chen J."/>
            <person name="Wang L."/>
            <person name="Chen A."/>
            <person name="Yu S."/>
            <person name="Gao Z."/>
            <person name="Jin L."/>
            <person name="Gu W."/>
            <person name="Wang Z."/>
            <person name="Zhao L."/>
            <person name="Shi B."/>
            <person name="Wen H."/>
            <person name="Lin R."/>
            <person name="Jones M.K."/>
            <person name="Brejova B."/>
            <person name="Vinar T."/>
            <person name="Zhao G."/>
            <person name="McManus D.P."/>
            <person name="Chen Z."/>
            <person name="Zhou Y."/>
            <person name="Wang S."/>
        </authorList>
    </citation>
    <scope>NUCLEOTIDE SEQUENCE [LARGE SCALE GENOMIC DNA]</scope>
</reference>
<proteinExistence type="inferred from homology"/>
<gene>
    <name evidence="12" type="ORF">EGR_07029</name>
</gene>
<keyword evidence="13" id="KW-1185">Reference proteome</keyword>
<keyword evidence="6 11" id="KW-0812">Transmembrane</keyword>
<dbReference type="OrthoDB" id="272139at2759"/>
<evidence type="ECO:0000313" key="13">
    <source>
        <dbReference type="Proteomes" id="UP000019149"/>
    </source>
</evidence>
<feature type="transmembrane region" description="Helical" evidence="11">
    <location>
        <begin position="649"/>
        <end position="674"/>
    </location>
</feature>
<dbReference type="InterPro" id="IPR037675">
    <property type="entry name" value="PIG-O_N"/>
</dbReference>
<comment type="pathway">
    <text evidence="2">Glycolipid biosynthesis; glycosylphosphatidylinositol-anchor biosynthesis.</text>
</comment>
<feature type="transmembrane region" description="Helical" evidence="11">
    <location>
        <begin position="498"/>
        <end position="522"/>
    </location>
</feature>
<dbReference type="PROSITE" id="PS51257">
    <property type="entry name" value="PROKAR_LIPOPROTEIN"/>
    <property type="match status" value="1"/>
</dbReference>
<feature type="transmembrane region" description="Helical" evidence="11">
    <location>
        <begin position="709"/>
        <end position="728"/>
    </location>
</feature>
<keyword evidence="5 12" id="KW-0808">Transferase</keyword>
<comment type="caution">
    <text evidence="12">The sequence shown here is derived from an EMBL/GenBank/DDBJ whole genome shotgun (WGS) entry which is preliminary data.</text>
</comment>
<sequence>MASERGKQHRLGINNLVISGFFSAVFGVFIFSCGFLLTRSELTNTTDVSHHSQPEFKRVILLLVDGLYTGLLPPVDSTTRMPYLRSLIYQQNHSKNHFLAHFIADPPTTTMQRLKALLTGSMPTFIDAGSNFGGSELQEDNILKQWALTGKKICFAGDQVWVELVPNWFLESYPFPSFNIKDLDTVDTAVKEYVLREISRDKCDVLIGHMLGIDHCGHTFGRSHPEMDRKLAELDKFLSECASCISGVINRSSSHLLPQLRKSDLLIAFGDHGMTATGDHGGNSDAEVDAALFAYTPRGFLRAPAPSAATSGEVVPLLTVEQVNLVPTLAALTGTPIPFSNLGIVVTQLFNFDLVGPVNENFKQIFTYAKEYHKQFGLVTVPTEMSRLITQNSTQPCSSSSLEECLAVMRALRATFLVHWTRMDVWRIALGFLLTLNALLAFLAFDNDLGDPGFLCVLTTLGAAALGLLKLTLVALLPLALASYWLGVLWLRRHSHSISFGTLVSGVMIVFVVLSSCSNSFVIQEARVLGYFLQSVLTINCIFAVGSTRHWSEIGSSMLLCIGLLWAGRYLEVCREESPATSVCVTLGTSDGDGSVTFTFAWLLTRLSALSGERLRRLAGPRLLLASAGLGIAFVVHRRCLNAWGNLHVGGLVGFLLSTAVPFATLGLSFLWLLDVLIASVHSGNCASSHFVALETTFLATLRINVARVLFLLGGALFLALIHRPLLVTATVSTAEPSKTRRRGGGGEVYLSGLTTVYTAWLFTALVMTPFLILLVLLGDTYVWPCLGILICLLFPPFYLLHCPRILPSSQKTAATVMVLSSRDPQTQVLSQLHAASGWTAAIYACLLGEFGFYCLGHQPIFPSIAWEAAFAVLEGDRVASAASTFLSAALVLAHTFAAQILVTAALPLLLLVSLHRLSKGPVGQSKLLLLPIHSERCSQALRMAFDRLFRRYLIAHFSLFTGHLLCAFLLRRHLMVWKIFAPRLVFSFCGLAVVLLTTLVVRCLVVYRLHAAVIGLRRQLLTKGNV</sequence>
<keyword evidence="9 11" id="KW-0472">Membrane</keyword>
<feature type="transmembrane region" description="Helical" evidence="11">
    <location>
        <begin position="12"/>
        <end position="38"/>
    </location>
</feature>
<evidence type="ECO:0000256" key="5">
    <source>
        <dbReference type="ARBA" id="ARBA00022679"/>
    </source>
</evidence>
<keyword evidence="4" id="KW-0337">GPI-anchor biosynthesis</keyword>
<evidence type="ECO:0000256" key="11">
    <source>
        <dbReference type="SAM" id="Phobius"/>
    </source>
</evidence>
<organism evidence="12 13">
    <name type="scientific">Echinococcus granulosus</name>
    <name type="common">Hydatid tapeworm</name>
    <dbReference type="NCBI Taxonomy" id="6210"/>
    <lineage>
        <taxon>Eukaryota</taxon>
        <taxon>Metazoa</taxon>
        <taxon>Spiralia</taxon>
        <taxon>Lophotrochozoa</taxon>
        <taxon>Platyhelminthes</taxon>
        <taxon>Cestoda</taxon>
        <taxon>Eucestoda</taxon>
        <taxon>Cyclophyllidea</taxon>
        <taxon>Taeniidae</taxon>
        <taxon>Echinococcus</taxon>
        <taxon>Echinococcus granulosus group</taxon>
    </lineage>
</organism>
<feature type="transmembrane region" description="Helical" evidence="11">
    <location>
        <begin position="465"/>
        <end position="486"/>
    </location>
</feature>
<feature type="transmembrane region" description="Helical" evidence="11">
    <location>
        <begin position="886"/>
        <end position="913"/>
    </location>
</feature>
<evidence type="ECO:0000313" key="12">
    <source>
        <dbReference type="EMBL" id="EUB58109.1"/>
    </source>
</evidence>
<keyword evidence="8 11" id="KW-1133">Transmembrane helix</keyword>
<dbReference type="EMBL" id="APAU02000068">
    <property type="protein sequence ID" value="EUB58109.1"/>
    <property type="molecule type" value="Genomic_DNA"/>
</dbReference>
<dbReference type="AlphaFoldDB" id="W6UX65"/>
<feature type="transmembrane region" description="Helical" evidence="11">
    <location>
        <begin position="619"/>
        <end position="637"/>
    </location>
</feature>
<dbReference type="SUPFAM" id="SSF53649">
    <property type="entry name" value="Alkaline phosphatase-like"/>
    <property type="match status" value="1"/>
</dbReference>
<dbReference type="PANTHER" id="PTHR23071:SF1">
    <property type="entry name" value="GPI ETHANOLAMINE PHOSPHATE TRANSFERASE 3"/>
    <property type="match status" value="1"/>
</dbReference>
<feature type="transmembrane region" description="Helical" evidence="11">
    <location>
        <begin position="528"/>
        <end position="547"/>
    </location>
</feature>
<evidence type="ECO:0000256" key="1">
    <source>
        <dbReference type="ARBA" id="ARBA00004477"/>
    </source>
</evidence>
<dbReference type="GO" id="GO:0051377">
    <property type="term" value="F:mannose-ethanolamine phosphotransferase activity"/>
    <property type="evidence" value="ECO:0007669"/>
    <property type="project" value="InterPro"/>
</dbReference>
<dbReference type="GO" id="GO:0005789">
    <property type="term" value="C:endoplasmic reticulum membrane"/>
    <property type="evidence" value="ECO:0007669"/>
    <property type="project" value="UniProtKB-SubCell"/>
</dbReference>
<dbReference type="KEGG" id="egl:EGR_07029"/>
<evidence type="ECO:0000256" key="4">
    <source>
        <dbReference type="ARBA" id="ARBA00022502"/>
    </source>
</evidence>
<evidence type="ECO:0000256" key="10">
    <source>
        <dbReference type="ARBA" id="ARBA00023180"/>
    </source>
</evidence>
<evidence type="ECO:0000256" key="8">
    <source>
        <dbReference type="ARBA" id="ARBA00022989"/>
    </source>
</evidence>
<dbReference type="CTD" id="36342744"/>
<feature type="transmembrane region" description="Helical" evidence="11">
    <location>
        <begin position="986"/>
        <end position="1010"/>
    </location>
</feature>
<dbReference type="PANTHER" id="PTHR23071">
    <property type="entry name" value="PHOSPHATIDYLINOSITOL GLYCAN"/>
    <property type="match status" value="1"/>
</dbReference>
<accession>W6UX65</accession>
<dbReference type="InterPro" id="IPR017850">
    <property type="entry name" value="Alkaline_phosphatase_core_sf"/>
</dbReference>
<dbReference type="Proteomes" id="UP000019149">
    <property type="component" value="Unassembled WGS sequence"/>
</dbReference>
<evidence type="ECO:0000256" key="2">
    <source>
        <dbReference type="ARBA" id="ARBA00004687"/>
    </source>
</evidence>